<feature type="signal peptide" evidence="2">
    <location>
        <begin position="1"/>
        <end position="20"/>
    </location>
</feature>
<feature type="compositionally biased region" description="Basic and acidic residues" evidence="1">
    <location>
        <begin position="73"/>
        <end position="86"/>
    </location>
</feature>
<evidence type="ECO:0000259" key="3">
    <source>
        <dbReference type="PROSITE" id="PS51782"/>
    </source>
</evidence>
<dbReference type="Pfam" id="PF01476">
    <property type="entry name" value="LysM"/>
    <property type="match status" value="1"/>
</dbReference>
<keyword evidence="5" id="KW-1185">Reference proteome</keyword>
<dbReference type="InterPro" id="IPR036779">
    <property type="entry name" value="LysM_dom_sf"/>
</dbReference>
<feature type="region of interest" description="Disordered" evidence="1">
    <location>
        <begin position="44"/>
        <end position="89"/>
    </location>
</feature>
<sequence length="463" mass="47153">MPGFAGSGLIKGALSASALAAVAGWVVTERDWWPPSDFTALRQESVVPDMQAANPRAAQPAAAAPPPQPDASASERLHADPDDPTREVVSAISGLSDALSAGTGGEGVQIAALPPGEPPTPSAPAGPAFDLVRVEPDGSALFAGRAAPNARVSVLLDGEEVAVAKADGSGAFVAMSDLPAVPHPRVVSLREQVGQGDPVVSEQTVIVSPAAPSQGVAESGADVRPDATKADPAAVTSDDPEPVETAGTGPTPDEAVPDPGAEGAAPAISDAPGTGTGGSGPAAPAPTVMMADRKGVRVLQAPSGAPSAAQSVSVDTISYGSGGGVILGGRAHGDGAVRVYLDNRPVRTVRIGEDGQWRAELPDVDTRVYTLRVDEVDDGGTVRSRVETPFRPESPADIERLSAKAQDVDGVAVVTVQPGFTLWRIARENYGEGTLYVRVYEANADKIRDPDLIYPGQVFTVPD</sequence>
<evidence type="ECO:0000313" key="5">
    <source>
        <dbReference type="Proteomes" id="UP000199356"/>
    </source>
</evidence>
<feature type="chain" id="PRO_5011619014" evidence="2">
    <location>
        <begin position="21"/>
        <end position="463"/>
    </location>
</feature>
<protein>
    <submittedName>
        <fullName evidence="4">LysM domain-containing protein</fullName>
    </submittedName>
</protein>
<reference evidence="4 5" key="1">
    <citation type="submission" date="2016-10" db="EMBL/GenBank/DDBJ databases">
        <authorList>
            <person name="de Groot N.N."/>
        </authorList>
    </citation>
    <scope>NUCLEOTIDE SEQUENCE [LARGE SCALE GENOMIC DNA]</scope>
    <source>
        <strain evidence="4 5">DSM 19547</strain>
    </source>
</reference>
<keyword evidence="2" id="KW-0732">Signal</keyword>
<dbReference type="InterPro" id="IPR018392">
    <property type="entry name" value="LysM"/>
</dbReference>
<dbReference type="STRING" id="441119.SAMN04488047_10443"/>
<feature type="domain" description="LysM" evidence="3">
    <location>
        <begin position="412"/>
        <end position="461"/>
    </location>
</feature>
<name>A0A1I5NRD6_9RHOB</name>
<evidence type="ECO:0000313" key="4">
    <source>
        <dbReference type="EMBL" id="SFP24334.1"/>
    </source>
</evidence>
<dbReference type="CDD" id="cd00118">
    <property type="entry name" value="LysM"/>
    <property type="match status" value="1"/>
</dbReference>
<dbReference type="PANTHER" id="PTHR34700">
    <property type="entry name" value="POTASSIUM BINDING PROTEIN KBP"/>
    <property type="match status" value="1"/>
</dbReference>
<dbReference type="OrthoDB" id="370541at2"/>
<dbReference type="PANTHER" id="PTHR34700:SF4">
    <property type="entry name" value="PHAGE-LIKE ELEMENT PBSX PROTEIN XKDP"/>
    <property type="match status" value="1"/>
</dbReference>
<evidence type="ECO:0000256" key="2">
    <source>
        <dbReference type="SAM" id="SignalP"/>
    </source>
</evidence>
<feature type="compositionally biased region" description="Low complexity" evidence="1">
    <location>
        <begin position="51"/>
        <end position="62"/>
    </location>
</feature>
<dbReference type="AlphaFoldDB" id="A0A1I5NRD6"/>
<accession>A0A1I5NRD6</accession>
<dbReference type="EMBL" id="FOXA01000004">
    <property type="protein sequence ID" value="SFP24334.1"/>
    <property type="molecule type" value="Genomic_DNA"/>
</dbReference>
<dbReference type="InterPro" id="IPR052196">
    <property type="entry name" value="Bact_Kbp"/>
</dbReference>
<dbReference type="SMART" id="SM00257">
    <property type="entry name" value="LysM"/>
    <property type="match status" value="1"/>
</dbReference>
<dbReference type="PROSITE" id="PS51782">
    <property type="entry name" value="LYSM"/>
    <property type="match status" value="1"/>
</dbReference>
<dbReference type="Gene3D" id="3.10.350.10">
    <property type="entry name" value="LysM domain"/>
    <property type="match status" value="1"/>
</dbReference>
<dbReference type="Proteomes" id="UP000199356">
    <property type="component" value="Unassembled WGS sequence"/>
</dbReference>
<gene>
    <name evidence="4" type="ORF">SAMN04488047_10443</name>
</gene>
<evidence type="ECO:0000256" key="1">
    <source>
        <dbReference type="SAM" id="MobiDB-lite"/>
    </source>
</evidence>
<proteinExistence type="predicted"/>
<dbReference type="RefSeq" id="WP_093419608.1">
    <property type="nucleotide sequence ID" value="NZ_FOXA01000004.1"/>
</dbReference>
<feature type="region of interest" description="Disordered" evidence="1">
    <location>
        <begin position="210"/>
        <end position="287"/>
    </location>
</feature>
<organism evidence="4 5">
    <name type="scientific">Tranquillimonas alkanivorans</name>
    <dbReference type="NCBI Taxonomy" id="441119"/>
    <lineage>
        <taxon>Bacteria</taxon>
        <taxon>Pseudomonadati</taxon>
        <taxon>Pseudomonadota</taxon>
        <taxon>Alphaproteobacteria</taxon>
        <taxon>Rhodobacterales</taxon>
        <taxon>Roseobacteraceae</taxon>
        <taxon>Tranquillimonas</taxon>
    </lineage>
</organism>